<dbReference type="Proteomes" id="UP000004578">
    <property type="component" value="Unassembled WGS sequence"/>
</dbReference>
<dbReference type="Gene3D" id="1.10.1200.10">
    <property type="entry name" value="ACP-like"/>
    <property type="match status" value="1"/>
</dbReference>
<comment type="caution">
    <text evidence="2">The sequence shown here is derived from an EMBL/GenBank/DDBJ whole genome shotgun (WGS) entry which is preliminary data.</text>
</comment>
<dbReference type="InterPro" id="IPR009081">
    <property type="entry name" value="PP-bd_ACP"/>
</dbReference>
<protein>
    <recommendedName>
        <fullName evidence="1">Carrier domain-containing protein</fullName>
    </recommendedName>
</protein>
<organism evidence="2 3">
    <name type="scientific">Schaalia georgiae F0490</name>
    <dbReference type="NCBI Taxonomy" id="1125717"/>
    <lineage>
        <taxon>Bacteria</taxon>
        <taxon>Bacillati</taxon>
        <taxon>Actinomycetota</taxon>
        <taxon>Actinomycetes</taxon>
        <taxon>Actinomycetales</taxon>
        <taxon>Actinomycetaceae</taxon>
        <taxon>Schaalia</taxon>
    </lineage>
</organism>
<reference evidence="2 3" key="1">
    <citation type="submission" date="2012-05" db="EMBL/GenBank/DDBJ databases">
        <authorList>
            <person name="Harkins D.M."/>
            <person name="Madupu R."/>
            <person name="Durkin A.S."/>
            <person name="Torralba M."/>
            <person name="Methe B."/>
            <person name="Sutton G.G."/>
            <person name="Nelson K.E."/>
        </authorList>
    </citation>
    <scope>NUCLEOTIDE SEQUENCE [LARGE SCALE GENOMIC DNA]</scope>
    <source>
        <strain evidence="2 3">F0490</strain>
    </source>
</reference>
<evidence type="ECO:0000259" key="1">
    <source>
        <dbReference type="PROSITE" id="PS50075"/>
    </source>
</evidence>
<dbReference type="PATRIC" id="fig|1125717.3.peg.1428"/>
<accession>J1H8M5</accession>
<name>J1H8M5_9ACTO</name>
<dbReference type="PROSITE" id="PS50075">
    <property type="entry name" value="CARRIER"/>
    <property type="match status" value="1"/>
</dbReference>
<dbReference type="RefSeq" id="WP_005871205.1">
    <property type="nucleotide sequence ID" value="NZ_AKFS01000228.1"/>
</dbReference>
<evidence type="ECO:0000313" key="3">
    <source>
        <dbReference type="Proteomes" id="UP000004578"/>
    </source>
</evidence>
<gene>
    <name evidence="2" type="ORF">HMPREF1317_0575</name>
</gene>
<evidence type="ECO:0000313" key="2">
    <source>
        <dbReference type="EMBL" id="EJF41643.1"/>
    </source>
</evidence>
<dbReference type="InterPro" id="IPR036736">
    <property type="entry name" value="ACP-like_sf"/>
</dbReference>
<feature type="domain" description="Carrier" evidence="1">
    <location>
        <begin position="37"/>
        <end position="115"/>
    </location>
</feature>
<dbReference type="AlphaFoldDB" id="J1H8M5"/>
<keyword evidence="3" id="KW-1185">Reference proteome</keyword>
<dbReference type="SUPFAM" id="SSF47336">
    <property type="entry name" value="ACP-like"/>
    <property type="match status" value="1"/>
</dbReference>
<sequence length="120" mass="12195">MGTIADLFGDQLRATVAADHGADGAAGELVPASSGGSKADLVEEAAMEAVLEESGLEPGSARADLTLRGDLDLDDLGLCAVVARFERAANARCPDAEIEQWRTLGDLLSAARALGGDSGQ</sequence>
<dbReference type="EMBL" id="AKFS01000228">
    <property type="protein sequence ID" value="EJF41643.1"/>
    <property type="molecule type" value="Genomic_DNA"/>
</dbReference>
<proteinExistence type="predicted"/>